<dbReference type="OrthoDB" id="385564at2157"/>
<dbReference type="EMBL" id="LJCQ01000114">
    <property type="protein sequence ID" value="KPV47220.1"/>
    <property type="molecule type" value="Genomic_DNA"/>
</dbReference>
<gene>
    <name evidence="2" type="ORF">AOG54_03730</name>
    <name evidence="1" type="ORF">SE19_01995</name>
</gene>
<evidence type="ECO:0000313" key="3">
    <source>
        <dbReference type="Proteomes" id="UP000050320"/>
    </source>
</evidence>
<evidence type="ECO:0008006" key="5">
    <source>
        <dbReference type="Google" id="ProtNLM"/>
    </source>
</evidence>
<sequence length="82" mass="9840">MENKNTGFDLKSEIYNFLTKNRNMEYTADEILKSMNISLDDYFTLHIDLARLIWEGKIKYRDIIDQNGKIKRFYSIDEGPRK</sequence>
<dbReference type="RefSeq" id="WP_048102493.1">
    <property type="nucleotide sequence ID" value="NZ_JBBYJF010000018.1"/>
</dbReference>
<reference evidence="2 3" key="2">
    <citation type="submission" date="2015-09" db="EMBL/GenBank/DDBJ databases">
        <title>Heavy metals and arsenic resistance mechanisms in polyextremophilic archaea of the family Ferroplasmaceae.</title>
        <authorList>
            <person name="Bulaev A.G."/>
            <person name="Kanygina A.V."/>
        </authorList>
    </citation>
    <scope>NUCLEOTIDE SEQUENCE [LARGE SCALE GENOMIC DNA]</scope>
    <source>
        <strain evidence="2 3">VT</strain>
    </source>
</reference>
<evidence type="ECO:0000313" key="1">
    <source>
        <dbReference type="EMBL" id="KPV47220.1"/>
    </source>
</evidence>
<reference evidence="1 4" key="1">
    <citation type="submission" date="2015-09" db="EMBL/GenBank/DDBJ databases">
        <title>Draft genome sequence of Acidiplasma aeolicum DSM 18409.</title>
        <authorList>
            <person name="Hemp J."/>
        </authorList>
    </citation>
    <scope>NUCLEOTIDE SEQUENCE [LARGE SCALE GENOMIC DNA]</scope>
    <source>
        <strain evidence="1 4">V</strain>
    </source>
</reference>
<name>A0A0P9CNN2_9ARCH</name>
<dbReference type="Proteomes" id="UP000050515">
    <property type="component" value="Unassembled WGS sequence"/>
</dbReference>
<dbReference type="AlphaFoldDB" id="A0A0P9CNN2"/>
<accession>A0A0P9CNN2</accession>
<keyword evidence="3" id="KW-1185">Reference proteome</keyword>
<evidence type="ECO:0000313" key="4">
    <source>
        <dbReference type="Proteomes" id="UP000050515"/>
    </source>
</evidence>
<organism evidence="1 4">
    <name type="scientific">Acidiplasma aeolicum</name>
    <dbReference type="NCBI Taxonomy" id="507754"/>
    <lineage>
        <taxon>Archaea</taxon>
        <taxon>Methanobacteriati</taxon>
        <taxon>Thermoplasmatota</taxon>
        <taxon>Thermoplasmata</taxon>
        <taxon>Thermoplasmatales</taxon>
        <taxon>Ferroplasmaceae</taxon>
        <taxon>Acidiplasma</taxon>
    </lineage>
</organism>
<proteinExistence type="predicted"/>
<protein>
    <recommendedName>
        <fullName evidence="5">ArnR1-like winged helix-turn-helix domain-containing protein</fullName>
    </recommendedName>
</protein>
<dbReference type="PATRIC" id="fig|507754.4.peg.609"/>
<evidence type="ECO:0000313" key="2">
    <source>
        <dbReference type="EMBL" id="KQB34739.1"/>
    </source>
</evidence>
<dbReference type="Proteomes" id="UP000050320">
    <property type="component" value="Unassembled WGS sequence"/>
</dbReference>
<dbReference type="GeneID" id="84221376"/>
<dbReference type="EMBL" id="LKBG01000221">
    <property type="protein sequence ID" value="KQB34739.1"/>
    <property type="molecule type" value="Genomic_DNA"/>
</dbReference>
<comment type="caution">
    <text evidence="1">The sequence shown here is derived from an EMBL/GenBank/DDBJ whole genome shotgun (WGS) entry which is preliminary data.</text>
</comment>